<accession>A0A0N0P5V5</accession>
<feature type="region of interest" description="Disordered" evidence="1">
    <location>
        <begin position="52"/>
        <end position="80"/>
    </location>
</feature>
<dbReference type="Proteomes" id="UP000038009">
    <property type="component" value="Unassembled WGS sequence"/>
</dbReference>
<reference evidence="2 3" key="1">
    <citation type="journal article" date="2015" name="PLoS Pathog.">
        <title>Leptomonas seymouri: Adaptations to the Dixenous Life Cycle Analyzed by Genome Sequencing, Transcriptome Profiling and Co-infection with Leishmania donovani.</title>
        <authorList>
            <person name="Kraeva N."/>
            <person name="Butenko A."/>
            <person name="Hlavacova J."/>
            <person name="Kostygov A."/>
            <person name="Myskova J."/>
            <person name="Grybchuk D."/>
            <person name="Lestinova T."/>
            <person name="Votypka J."/>
            <person name="Volf P."/>
            <person name="Opperdoes F."/>
            <person name="Flegontov P."/>
            <person name="Lukes J."/>
            <person name="Yurchenko V."/>
        </authorList>
    </citation>
    <scope>NUCLEOTIDE SEQUENCE [LARGE SCALE GENOMIC DNA]</scope>
    <source>
        <strain evidence="2 3">ATCC 30220</strain>
    </source>
</reference>
<sequence>MSDAPFDTINSGSSELEKPKADILEDSGSSSGRQAKKLSALRNFFKYGSSDNDGITPRSGGASARAKNGAHRTTASGEEDFDDHMLGSIYERTDICKACGFPRGSSVCCTVTRRHHGTDELMTPGRHHHSRSYSGGMNIMAKLRSKLPLSSGSRLGKNSSDDGEEHRAPHSGEVPLDTYAEPDAAVEEKADIVEGVPPIRNHTMSPQNLQFDGESNENAGADIGAYPSDSLPVEELQEEEVQYYCYTDENGETYYYTQGLQEPAHGTTQVECDGEEVVAVDADATAVELPEGMYFYQYIDENGETVNCVCTPQTGGDSPSADQREDEGEGVLDGTTPATSAVAHASSDTVDSSEAGDSSANRKKPTNSLFSAIQSVFKLRSSSRTHTQQHKDPSKTGAPSMPAQTSPGGAALGETTNDHSTTAQGCTEIHQYDADVAAFTELLSASEKKQFLKERKMLIKELTASEKKERESIMKNRQDGLAAFTRDKLAAAFVLRKDERTISSGQKRAEPL</sequence>
<proteinExistence type="predicted"/>
<organism evidence="2 3">
    <name type="scientific">Leptomonas seymouri</name>
    <dbReference type="NCBI Taxonomy" id="5684"/>
    <lineage>
        <taxon>Eukaryota</taxon>
        <taxon>Discoba</taxon>
        <taxon>Euglenozoa</taxon>
        <taxon>Kinetoplastea</taxon>
        <taxon>Metakinetoplastina</taxon>
        <taxon>Trypanosomatida</taxon>
        <taxon>Trypanosomatidae</taxon>
        <taxon>Leishmaniinae</taxon>
        <taxon>Leptomonas</taxon>
    </lineage>
</organism>
<gene>
    <name evidence="2" type="ORF">ABL78_4040</name>
</gene>
<keyword evidence="3" id="KW-1185">Reference proteome</keyword>
<feature type="region of interest" description="Disordered" evidence="1">
    <location>
        <begin position="1"/>
        <end position="35"/>
    </location>
</feature>
<feature type="compositionally biased region" description="Polar residues" evidence="1">
    <location>
        <begin position="310"/>
        <end position="321"/>
    </location>
</feature>
<evidence type="ECO:0000313" key="3">
    <source>
        <dbReference type="Proteomes" id="UP000038009"/>
    </source>
</evidence>
<dbReference type="OMA" id="VQYYCYT"/>
<dbReference type="OrthoDB" id="273129at2759"/>
<dbReference type="EMBL" id="LJSK01000111">
    <property type="protein sequence ID" value="KPI86906.1"/>
    <property type="molecule type" value="Genomic_DNA"/>
</dbReference>
<dbReference type="VEuPathDB" id="TriTrypDB:Lsey_0111_0210"/>
<evidence type="ECO:0000256" key="1">
    <source>
        <dbReference type="SAM" id="MobiDB-lite"/>
    </source>
</evidence>
<comment type="caution">
    <text evidence="2">The sequence shown here is derived from an EMBL/GenBank/DDBJ whole genome shotgun (WGS) entry which is preliminary data.</text>
</comment>
<protein>
    <submittedName>
        <fullName evidence="2">Uncharacterized protein</fullName>
    </submittedName>
</protein>
<feature type="region of interest" description="Disordered" evidence="1">
    <location>
        <begin position="380"/>
        <end position="422"/>
    </location>
</feature>
<name>A0A0N0P5V5_LEPSE</name>
<feature type="compositionally biased region" description="Polar residues" evidence="1">
    <location>
        <begin position="148"/>
        <end position="158"/>
    </location>
</feature>
<feature type="region of interest" description="Disordered" evidence="1">
    <location>
        <begin position="145"/>
        <end position="177"/>
    </location>
</feature>
<feature type="region of interest" description="Disordered" evidence="1">
    <location>
        <begin position="310"/>
        <end position="367"/>
    </location>
</feature>
<dbReference type="AlphaFoldDB" id="A0A0N0P5V5"/>
<feature type="compositionally biased region" description="Polar residues" evidence="1">
    <location>
        <begin position="346"/>
        <end position="359"/>
    </location>
</feature>
<evidence type="ECO:0000313" key="2">
    <source>
        <dbReference type="EMBL" id="KPI86906.1"/>
    </source>
</evidence>